<keyword evidence="2 10" id="KW-0158">Chromosome</keyword>
<keyword evidence="8 10" id="KW-0131">Cell cycle</keyword>
<dbReference type="GO" id="GO:0051301">
    <property type="term" value="P:cell division"/>
    <property type="evidence" value="ECO:0007669"/>
    <property type="project" value="UniProtKB-UniRule"/>
</dbReference>
<accession>A0AAV2PY70</accession>
<evidence type="ECO:0000256" key="11">
    <source>
        <dbReference type="SAM" id="MobiDB-lite"/>
    </source>
</evidence>
<evidence type="ECO:0000256" key="9">
    <source>
        <dbReference type="ARBA" id="ARBA00023328"/>
    </source>
</evidence>
<feature type="compositionally biased region" description="Polar residues" evidence="11">
    <location>
        <begin position="83"/>
        <end position="105"/>
    </location>
</feature>
<evidence type="ECO:0000256" key="5">
    <source>
        <dbReference type="ARBA" id="ARBA00022838"/>
    </source>
</evidence>
<evidence type="ECO:0000259" key="12">
    <source>
        <dbReference type="Pfam" id="PF03801"/>
    </source>
</evidence>
<dbReference type="PANTHER" id="PTHR10643">
    <property type="entry name" value="KINETOCHORE PROTEIN NDC80"/>
    <property type="match status" value="1"/>
</dbReference>
<dbReference type="Pfam" id="PF03801">
    <property type="entry name" value="Ndc80_HEC"/>
    <property type="match status" value="1"/>
</dbReference>
<feature type="non-terminal residue" evidence="13">
    <location>
        <position position="463"/>
    </location>
</feature>
<dbReference type="InterPro" id="IPR055260">
    <property type="entry name" value="Ndc80_CH"/>
</dbReference>
<gene>
    <name evidence="13" type="ORF">MNOR_LOCUS4930</name>
</gene>
<evidence type="ECO:0000256" key="8">
    <source>
        <dbReference type="ARBA" id="ARBA00023306"/>
    </source>
</evidence>
<protein>
    <recommendedName>
        <fullName evidence="10">Kinetochore protein NDC80</fullName>
    </recommendedName>
</protein>
<evidence type="ECO:0000256" key="7">
    <source>
        <dbReference type="ARBA" id="ARBA00023242"/>
    </source>
</evidence>
<keyword evidence="3 10" id="KW-0132">Cell division</keyword>
<dbReference type="GO" id="GO:0031262">
    <property type="term" value="C:Ndc80 complex"/>
    <property type="evidence" value="ECO:0007669"/>
    <property type="project" value="UniProtKB-UniRule"/>
</dbReference>
<keyword evidence="6" id="KW-0175">Coiled coil</keyword>
<evidence type="ECO:0000256" key="2">
    <source>
        <dbReference type="ARBA" id="ARBA00022454"/>
    </source>
</evidence>
<dbReference type="Gene3D" id="1.10.418.30">
    <property type="entry name" value="Ncd80 complex, Ncd80 subunit"/>
    <property type="match status" value="1"/>
</dbReference>
<comment type="similarity">
    <text evidence="1 10">Belongs to the NDC80/HEC1 family.</text>
</comment>
<dbReference type="PANTHER" id="PTHR10643:SF2">
    <property type="entry name" value="KINETOCHORE PROTEIN NDC80 HOMOLOG"/>
    <property type="match status" value="1"/>
</dbReference>
<proteinExistence type="inferred from homology"/>
<keyword evidence="9 10" id="KW-0137">Centromere</keyword>
<evidence type="ECO:0000256" key="10">
    <source>
        <dbReference type="RuleBase" id="RU368072"/>
    </source>
</evidence>
<comment type="subunit">
    <text evidence="10">Component of the NDC80 complex.</text>
</comment>
<evidence type="ECO:0000256" key="1">
    <source>
        <dbReference type="ARBA" id="ARBA00007050"/>
    </source>
</evidence>
<dbReference type="EMBL" id="CAXKWB010001843">
    <property type="protein sequence ID" value="CAL4065635.1"/>
    <property type="molecule type" value="Genomic_DNA"/>
</dbReference>
<feature type="domain" description="Kinetochore protein Ndc80 CH" evidence="12">
    <location>
        <begin position="109"/>
        <end position="240"/>
    </location>
</feature>
<evidence type="ECO:0000256" key="6">
    <source>
        <dbReference type="ARBA" id="ARBA00023054"/>
    </source>
</evidence>
<sequence length="463" mass="52369">MRKSLFGAGSAQRPGALRSRNSNAEITPKMTSRTRQSGGSVRKSYLPQPDSGKRGNPRQSVNKPRISTEGISKISVAGGRYTPTRSGRVTPTRPGTSASNMMQPNTNRLSMESVRNSSMGGRSVRKETRPLNDPKFKSLCIDKIMEFLKANGYENPITRRNLLTPTTKDFVNIFNFIYRHMDGSYQLPVKFEDDIPKLLKSFKYPVQMSKSSFITVGSPHTWPAVLAMLSWLVEVVNIYASVDPVSQAFPEDFEVELNNPKVKFTSMVKCFHAGGEEDAIRRELEEYKFTLEEHEQVRAQDMIQIQEEEDMLDAEFKNLAIGPERLQKLQHQHQQIIDDKFKLEAYCGDLRAIISKKDAEVSALAAEFGQIKEDATKIDGEIQRLILLQNEQGLNAVELVRFKNHAADVAALIKQHQSEGKELDSQIWNLEMELSKAQKMLQECVHNFNTNVQQLELGDAFKV</sequence>
<evidence type="ECO:0000256" key="4">
    <source>
        <dbReference type="ARBA" id="ARBA00022776"/>
    </source>
</evidence>
<dbReference type="InterPro" id="IPR038273">
    <property type="entry name" value="Ndc80_sf"/>
</dbReference>
<dbReference type="InterPro" id="IPR005550">
    <property type="entry name" value="Kinetochore_Ndc80"/>
</dbReference>
<keyword evidence="14" id="KW-1185">Reference proteome</keyword>
<dbReference type="AlphaFoldDB" id="A0AAV2PY70"/>
<organism evidence="13 14">
    <name type="scientific">Meganyctiphanes norvegica</name>
    <name type="common">Northern krill</name>
    <name type="synonym">Thysanopoda norvegica</name>
    <dbReference type="NCBI Taxonomy" id="48144"/>
    <lineage>
        <taxon>Eukaryota</taxon>
        <taxon>Metazoa</taxon>
        <taxon>Ecdysozoa</taxon>
        <taxon>Arthropoda</taxon>
        <taxon>Crustacea</taxon>
        <taxon>Multicrustacea</taxon>
        <taxon>Malacostraca</taxon>
        <taxon>Eumalacostraca</taxon>
        <taxon>Eucarida</taxon>
        <taxon>Euphausiacea</taxon>
        <taxon>Euphausiidae</taxon>
        <taxon>Meganyctiphanes</taxon>
    </lineage>
</organism>
<comment type="function">
    <text evidence="10">Acts as a component of the essential kinetochore-associated NDC80 complex, which is required for chromosome segregation and spindle checkpoint activity.</text>
</comment>
<comment type="caution">
    <text evidence="13">The sequence shown here is derived from an EMBL/GenBank/DDBJ whole genome shotgun (WGS) entry which is preliminary data.</text>
</comment>
<evidence type="ECO:0000256" key="3">
    <source>
        <dbReference type="ARBA" id="ARBA00022618"/>
    </source>
</evidence>
<keyword evidence="4 10" id="KW-0498">Mitosis</keyword>
<feature type="region of interest" description="Disordered" evidence="11">
    <location>
        <begin position="1"/>
        <end position="105"/>
    </location>
</feature>
<dbReference type="GO" id="GO:0005634">
    <property type="term" value="C:nucleus"/>
    <property type="evidence" value="ECO:0007669"/>
    <property type="project" value="UniProtKB-SubCell"/>
</dbReference>
<evidence type="ECO:0000313" key="14">
    <source>
        <dbReference type="Proteomes" id="UP001497623"/>
    </source>
</evidence>
<reference evidence="13 14" key="1">
    <citation type="submission" date="2024-05" db="EMBL/GenBank/DDBJ databases">
        <authorList>
            <person name="Wallberg A."/>
        </authorList>
    </citation>
    <scope>NUCLEOTIDE SEQUENCE [LARGE SCALE GENOMIC DNA]</scope>
</reference>
<evidence type="ECO:0000313" key="13">
    <source>
        <dbReference type="EMBL" id="CAL4065635.1"/>
    </source>
</evidence>
<name>A0AAV2PY70_MEGNR</name>
<comment type="subcellular location">
    <subcellularLocation>
        <location evidence="10">Chromosome</location>
        <location evidence="10">Centromere</location>
        <location evidence="10">Kinetochore</location>
    </subcellularLocation>
    <subcellularLocation>
        <location evidence="10">Nucleus</location>
    </subcellularLocation>
</comment>
<dbReference type="Proteomes" id="UP001497623">
    <property type="component" value="Unassembled WGS sequence"/>
</dbReference>
<feature type="compositionally biased region" description="Polar residues" evidence="11">
    <location>
        <begin position="19"/>
        <end position="39"/>
    </location>
</feature>
<dbReference type="GO" id="GO:0051315">
    <property type="term" value="P:attachment of mitotic spindle microtubules to kinetochore"/>
    <property type="evidence" value="ECO:0007669"/>
    <property type="project" value="UniProtKB-UniRule"/>
</dbReference>
<keyword evidence="7 10" id="KW-0539">Nucleus</keyword>
<keyword evidence="5 10" id="KW-0995">Kinetochore</keyword>